<protein>
    <recommendedName>
        <fullName evidence="7">Cytochrome b5 heme-binding domain-containing protein</fullName>
    </recommendedName>
</protein>
<dbReference type="GeneID" id="68098878"/>
<gene>
    <name evidence="8" type="ORF">C9374_006424</name>
</gene>
<dbReference type="InterPro" id="IPR018506">
    <property type="entry name" value="Cyt_B5_heme-BS"/>
</dbReference>
<dbReference type="Gene3D" id="3.10.120.10">
    <property type="entry name" value="Cytochrome b5-like heme/steroid binding domain"/>
    <property type="match status" value="1"/>
</dbReference>
<dbReference type="EMBL" id="PYSW02000027">
    <property type="protein sequence ID" value="KAG2381435.1"/>
    <property type="molecule type" value="Genomic_DNA"/>
</dbReference>
<proteinExistence type="inferred from homology"/>
<dbReference type="InterPro" id="IPR036400">
    <property type="entry name" value="Cyt_B5-like_heme/steroid_sf"/>
</dbReference>
<dbReference type="Pfam" id="PF00173">
    <property type="entry name" value="Cyt-b5"/>
    <property type="match status" value="1"/>
</dbReference>
<reference evidence="8 9" key="1">
    <citation type="journal article" date="2018" name="BMC Genomics">
        <title>The genome of Naegleria lovaniensis, the basis for a comparative approach to unravel pathogenicity factors of the human pathogenic amoeba N. fowleri.</title>
        <authorList>
            <person name="Liechti N."/>
            <person name="Schurch N."/>
            <person name="Bruggmann R."/>
            <person name="Wittwer M."/>
        </authorList>
    </citation>
    <scope>NUCLEOTIDE SEQUENCE [LARGE SCALE GENOMIC DNA]</scope>
    <source>
        <strain evidence="8 9">ATCC 30569</strain>
    </source>
</reference>
<evidence type="ECO:0000256" key="1">
    <source>
        <dbReference type="ARBA" id="ARBA00022617"/>
    </source>
</evidence>
<evidence type="ECO:0000256" key="3">
    <source>
        <dbReference type="ARBA" id="ARBA00023004"/>
    </source>
</evidence>
<dbReference type="InterPro" id="IPR001199">
    <property type="entry name" value="Cyt_B5-like_heme/steroid-bd"/>
</dbReference>
<dbReference type="PANTHER" id="PTHR19359">
    <property type="entry name" value="CYTOCHROME B5"/>
    <property type="match status" value="1"/>
</dbReference>
<feature type="compositionally biased region" description="Basic and acidic residues" evidence="6">
    <location>
        <begin position="123"/>
        <end position="135"/>
    </location>
</feature>
<keyword evidence="9" id="KW-1185">Reference proteome</keyword>
<dbReference type="GO" id="GO:0020037">
    <property type="term" value="F:heme binding"/>
    <property type="evidence" value="ECO:0007669"/>
    <property type="project" value="UniProtKB-UniRule"/>
</dbReference>
<dbReference type="Proteomes" id="UP000816034">
    <property type="component" value="Unassembled WGS sequence"/>
</dbReference>
<keyword evidence="1 5" id="KW-0349">Heme</keyword>
<comment type="similarity">
    <text evidence="4 5">Belongs to the cytochrome b5 family.</text>
</comment>
<evidence type="ECO:0000256" key="4">
    <source>
        <dbReference type="ARBA" id="ARBA00038168"/>
    </source>
</evidence>
<dbReference type="GO" id="GO:0016020">
    <property type="term" value="C:membrane"/>
    <property type="evidence" value="ECO:0007669"/>
    <property type="project" value="TreeGrafter"/>
</dbReference>
<dbReference type="PROSITE" id="PS00191">
    <property type="entry name" value="CYTOCHROME_B5_1"/>
    <property type="match status" value="1"/>
</dbReference>
<sequence>MIKLSMKQVQAQHGRKSKQPCFVISGRIIAIGKFKDEHPGGEDVMMEYAGLDATEAFESMRHSESAKRKVLELVIGEVVEMSDQVSSSDDDEKRLTNINTGTTSVQSPKTPRSSSGSRNNNSEQDHDESRKCSLQ</sequence>
<name>A0AA88GP12_NAELO</name>
<accession>A0AA88GP12</accession>
<keyword evidence="3 5" id="KW-0408">Iron</keyword>
<organism evidence="8 9">
    <name type="scientific">Naegleria lovaniensis</name>
    <name type="common">Amoeba</name>
    <dbReference type="NCBI Taxonomy" id="51637"/>
    <lineage>
        <taxon>Eukaryota</taxon>
        <taxon>Discoba</taxon>
        <taxon>Heterolobosea</taxon>
        <taxon>Tetramitia</taxon>
        <taxon>Eutetramitia</taxon>
        <taxon>Vahlkampfiidae</taxon>
        <taxon>Naegleria</taxon>
    </lineage>
</organism>
<dbReference type="InterPro" id="IPR050668">
    <property type="entry name" value="Cytochrome_b5"/>
</dbReference>
<dbReference type="SUPFAM" id="SSF55856">
    <property type="entry name" value="Cytochrome b5-like heme/steroid binding domain"/>
    <property type="match status" value="1"/>
</dbReference>
<evidence type="ECO:0000313" key="9">
    <source>
        <dbReference type="Proteomes" id="UP000816034"/>
    </source>
</evidence>
<dbReference type="PROSITE" id="PS50255">
    <property type="entry name" value="CYTOCHROME_B5_2"/>
    <property type="match status" value="1"/>
</dbReference>
<evidence type="ECO:0000256" key="6">
    <source>
        <dbReference type="SAM" id="MobiDB-lite"/>
    </source>
</evidence>
<evidence type="ECO:0000256" key="5">
    <source>
        <dbReference type="RuleBase" id="RU362121"/>
    </source>
</evidence>
<comment type="caution">
    <text evidence="8">The sequence shown here is derived from an EMBL/GenBank/DDBJ whole genome shotgun (WGS) entry which is preliminary data.</text>
</comment>
<feature type="region of interest" description="Disordered" evidence="6">
    <location>
        <begin position="82"/>
        <end position="135"/>
    </location>
</feature>
<keyword evidence="2 5" id="KW-0479">Metal-binding</keyword>
<evidence type="ECO:0000259" key="7">
    <source>
        <dbReference type="PROSITE" id="PS50255"/>
    </source>
</evidence>
<feature type="compositionally biased region" description="Low complexity" evidence="6">
    <location>
        <begin position="112"/>
        <end position="122"/>
    </location>
</feature>
<dbReference type="PRINTS" id="PR00363">
    <property type="entry name" value="CYTOCHROMEB5"/>
</dbReference>
<dbReference type="RefSeq" id="XP_044547115.1">
    <property type="nucleotide sequence ID" value="XM_044696283.1"/>
</dbReference>
<feature type="compositionally biased region" description="Polar residues" evidence="6">
    <location>
        <begin position="96"/>
        <end position="111"/>
    </location>
</feature>
<dbReference type="SMART" id="SM01117">
    <property type="entry name" value="Cyt-b5"/>
    <property type="match status" value="1"/>
</dbReference>
<evidence type="ECO:0000313" key="8">
    <source>
        <dbReference type="EMBL" id="KAG2381435.1"/>
    </source>
</evidence>
<evidence type="ECO:0000256" key="2">
    <source>
        <dbReference type="ARBA" id="ARBA00022723"/>
    </source>
</evidence>
<dbReference type="GO" id="GO:0046872">
    <property type="term" value="F:metal ion binding"/>
    <property type="evidence" value="ECO:0007669"/>
    <property type="project" value="UniProtKB-UniRule"/>
</dbReference>
<dbReference type="AlphaFoldDB" id="A0AA88GP12"/>
<feature type="domain" description="Cytochrome b5 heme-binding" evidence="7">
    <location>
        <begin position="11"/>
        <end position="79"/>
    </location>
</feature>